<dbReference type="PATRIC" id="fig|1329909.3.peg.1672"/>
<evidence type="ECO:0000259" key="1">
    <source>
        <dbReference type="Pfam" id="PF06742"/>
    </source>
</evidence>
<feature type="domain" description="DUF1214" evidence="1">
    <location>
        <begin position="133"/>
        <end position="171"/>
    </location>
</feature>
<protein>
    <recommendedName>
        <fullName evidence="1">DUF1214 domain-containing protein</fullName>
    </recommendedName>
</protein>
<feature type="domain" description="DUF1214" evidence="1">
    <location>
        <begin position="272"/>
        <end position="345"/>
    </location>
</feature>
<dbReference type="Proteomes" id="UP000015525">
    <property type="component" value="Unassembled WGS sequence"/>
</dbReference>
<gene>
    <name evidence="2" type="ORF">L288_08655</name>
</gene>
<dbReference type="EMBL" id="ATHO01000071">
    <property type="protein sequence ID" value="EQB08084.1"/>
    <property type="molecule type" value="Genomic_DNA"/>
</dbReference>
<dbReference type="Pfam" id="PF06742">
    <property type="entry name" value="DUF1214"/>
    <property type="match status" value="2"/>
</dbReference>
<dbReference type="Gene3D" id="2.60.120.1600">
    <property type="match status" value="1"/>
</dbReference>
<reference evidence="2 3" key="1">
    <citation type="journal article" date="2013" name="Genome Announc.">
        <title>Draft Genome Sequence of Sphingobium quisquiliarum Strain P25T, a Novel Hexachlorocyclohexane (HCH)-Degrading Bacterium Isolated from an HCH Dumpsite.</title>
        <authorList>
            <person name="Kumar Singh A."/>
            <person name="Sangwan N."/>
            <person name="Sharma A."/>
            <person name="Gupta V."/>
            <person name="Khurana J.P."/>
            <person name="Lal R."/>
        </authorList>
    </citation>
    <scope>NUCLEOTIDE SEQUENCE [LARGE SCALE GENOMIC DNA]</scope>
    <source>
        <strain evidence="2 3">P25</strain>
    </source>
</reference>
<dbReference type="RefSeq" id="WP_021238004.1">
    <property type="nucleotide sequence ID" value="NZ_ATHO01000071.1"/>
</dbReference>
<dbReference type="SUPFAM" id="SSF160935">
    <property type="entry name" value="VPA0735-like"/>
    <property type="match status" value="2"/>
</dbReference>
<dbReference type="AlphaFoldDB" id="T0IEJ3"/>
<accession>T0IEJ3</accession>
<proteinExistence type="predicted"/>
<comment type="caution">
    <text evidence="2">The sequence shown here is derived from an EMBL/GenBank/DDBJ whole genome shotgun (WGS) entry which is preliminary data.</text>
</comment>
<organism evidence="2 3">
    <name type="scientific">Sphingobium quisquiliarum P25</name>
    <dbReference type="NCBI Taxonomy" id="1329909"/>
    <lineage>
        <taxon>Bacteria</taxon>
        <taxon>Pseudomonadati</taxon>
        <taxon>Pseudomonadota</taxon>
        <taxon>Alphaproteobacteria</taxon>
        <taxon>Sphingomonadales</taxon>
        <taxon>Sphingomonadaceae</taxon>
        <taxon>Sphingobium</taxon>
    </lineage>
</organism>
<name>T0IEJ3_9SPHN</name>
<sequence>MSSDSQQRGWPVWDELGAALSEAGEIVAGIDDLDEVEIAEGYRYVTRMLRQALEGAVEGSSASAPLLRLGRPETIKGPGFDNPDQIAGGAAIEAGSDYIVRGTRGTVTYLSLGTYYGRDYGQSGRSGRGGALSGDQLEYGPDGTFEIHVSGTPKPGNWLPMDPDTHVLIVRQLMLDRFNEVPAELSIERVGGAVTPPPLSREGMERRLRAAAKSMVGSIRRFAEWSREFIQMRNEMKLMDPAQMAAVHGDPMYTYIVGGFALEPDEALVVEVRPPECIYWSLTAYNYWLETFDHRFHNVAVNKANAVAAQDGTVRVILAARDPGVPNWIDTAGHRRGTLMLRYANSQEKPMPSCKVVPITDLER</sequence>
<dbReference type="InterPro" id="IPR010621">
    <property type="entry name" value="DUF1214"/>
</dbReference>
<keyword evidence="3" id="KW-1185">Reference proteome</keyword>
<evidence type="ECO:0000313" key="3">
    <source>
        <dbReference type="Proteomes" id="UP000015525"/>
    </source>
</evidence>
<evidence type="ECO:0000313" key="2">
    <source>
        <dbReference type="EMBL" id="EQB08084.1"/>
    </source>
</evidence>